<keyword evidence="2" id="KW-1185">Reference proteome</keyword>
<evidence type="ECO:0000313" key="1">
    <source>
        <dbReference type="EMBL" id="CRK87793.1"/>
    </source>
</evidence>
<organism evidence="1 2">
    <name type="scientific">Clunio marinus</name>
    <dbReference type="NCBI Taxonomy" id="568069"/>
    <lineage>
        <taxon>Eukaryota</taxon>
        <taxon>Metazoa</taxon>
        <taxon>Ecdysozoa</taxon>
        <taxon>Arthropoda</taxon>
        <taxon>Hexapoda</taxon>
        <taxon>Insecta</taxon>
        <taxon>Pterygota</taxon>
        <taxon>Neoptera</taxon>
        <taxon>Endopterygota</taxon>
        <taxon>Diptera</taxon>
        <taxon>Nematocera</taxon>
        <taxon>Chironomoidea</taxon>
        <taxon>Chironomidae</taxon>
        <taxon>Clunio</taxon>
    </lineage>
</organism>
<reference evidence="1 2" key="1">
    <citation type="submission" date="2015-04" db="EMBL/GenBank/DDBJ databases">
        <authorList>
            <person name="Syromyatnikov M.Y."/>
            <person name="Popov V.N."/>
        </authorList>
    </citation>
    <scope>NUCLEOTIDE SEQUENCE [LARGE SCALE GENOMIC DNA]</scope>
</reference>
<accession>A0A1J1HNI8</accession>
<dbReference type="EMBL" id="CVRI01000005">
    <property type="protein sequence ID" value="CRK87793.1"/>
    <property type="molecule type" value="Genomic_DNA"/>
</dbReference>
<protein>
    <submittedName>
        <fullName evidence="1">CLUMA_CG001562, isoform A</fullName>
    </submittedName>
</protein>
<proteinExistence type="predicted"/>
<evidence type="ECO:0000313" key="2">
    <source>
        <dbReference type="Proteomes" id="UP000183832"/>
    </source>
</evidence>
<gene>
    <name evidence="1" type="ORF">CLUMA_CG001562</name>
</gene>
<dbReference type="AlphaFoldDB" id="A0A1J1HNI8"/>
<name>A0A1J1HNI8_9DIPT</name>
<sequence length="21" mass="2676">MKQLLLREEKVFLHRKGKKFF</sequence>
<dbReference type="Proteomes" id="UP000183832">
    <property type="component" value="Unassembled WGS sequence"/>
</dbReference>